<dbReference type="InterPro" id="IPR039615">
    <property type="entry name" value="PKS"/>
</dbReference>
<sequence>MERYTVSASLNGEFPFSQSTTHLRDASFSSYISNPPDPKLHISPNNLSLENPLSEFSQIPKLTISSNISLENPVNESSQTPKLTINSNNLSLQNPPNEFFSKPKLTIQPNSFSLEDPHSEFSQNPKLINNPNNLTLENPIPASLRKPGNVGRTRTNYSEISIFDAEKYFNGTSLERIPEKGLVSELSRPKTNGENLNFSIPRDSSASSADGFSRNYRSVSFHATPTSSSEASWNSQSGLLCNPPGSISVTVRNLPVKPQRKGASKWSFSCRCPCYGKKSVGVRERKSETRNEASSMAASTEGSPSSSRKTLGPNENSNSHASEREKSQASETEMSHASEREMTQARGRETKVVAGKVKPAGNWEAQSPEIHFRAEIGRRKMNPDAGFSFPILNPMAGKFAGKPNGLPEKRIDDKPRDSIEVFQPSKELHGPPEFRISGEGLRRSFGFPARGLLDNERDDAGSDSSSDLFEIESFSTGITSSLYNMRDSLDELSSCTGSEFPARRLPTNPNASFFRQGPHEEAVTPSALSDCYEPSEASVEWSVTTAEGFDRGSISNFTVDGLERVSIGNFSAAPTECGDPKVFGVRGYSDTRAIGASHKSKNKSKSGLLWCKCEKAVNVVPQPIKGGPDRAHLDRGMGLVRVQEVCITDPSAHVNGIMDRRMLARSPSEHFSRALATH</sequence>
<feature type="region of interest" description="Disordered" evidence="1">
    <location>
        <begin position="281"/>
        <end position="355"/>
    </location>
</feature>
<feature type="compositionally biased region" description="Polar residues" evidence="1">
    <location>
        <begin position="292"/>
        <end position="320"/>
    </location>
</feature>
<evidence type="ECO:0000313" key="3">
    <source>
        <dbReference type="Proteomes" id="UP000017836"/>
    </source>
</evidence>
<dbReference type="STRING" id="13333.W1NR01"/>
<dbReference type="OMA" id="ASACCVE"/>
<evidence type="ECO:0000256" key="1">
    <source>
        <dbReference type="SAM" id="MobiDB-lite"/>
    </source>
</evidence>
<dbReference type="AlphaFoldDB" id="W1NR01"/>
<dbReference type="PANTHER" id="PTHR33781:SF1">
    <property type="entry name" value="PROTEIN PHYTOCHROME KINASE SUBSTRATE 4"/>
    <property type="match status" value="1"/>
</dbReference>
<dbReference type="eggNOG" id="ENOG502QWEH">
    <property type="taxonomic scope" value="Eukaryota"/>
</dbReference>
<dbReference type="OrthoDB" id="691744at2759"/>
<reference evidence="3" key="1">
    <citation type="journal article" date="2013" name="Science">
        <title>The Amborella genome and the evolution of flowering plants.</title>
        <authorList>
            <consortium name="Amborella Genome Project"/>
        </authorList>
    </citation>
    <scope>NUCLEOTIDE SEQUENCE [LARGE SCALE GENOMIC DNA]</scope>
</reference>
<dbReference type="EMBL" id="KI396540">
    <property type="protein sequence ID" value="ERM97259.1"/>
    <property type="molecule type" value="Genomic_DNA"/>
</dbReference>
<evidence type="ECO:0000313" key="2">
    <source>
        <dbReference type="EMBL" id="ERM97259.1"/>
    </source>
</evidence>
<proteinExistence type="predicted"/>
<accession>W1NR01</accession>
<keyword evidence="3" id="KW-1185">Reference proteome</keyword>
<dbReference type="GO" id="GO:0009638">
    <property type="term" value="P:phototropism"/>
    <property type="evidence" value="ECO:0007669"/>
    <property type="project" value="InterPro"/>
</dbReference>
<feature type="compositionally biased region" description="Basic and acidic residues" evidence="1">
    <location>
        <begin position="281"/>
        <end position="291"/>
    </location>
</feature>
<dbReference type="KEGG" id="atr:18425214"/>
<protein>
    <submittedName>
        <fullName evidence="2">Uncharacterized protein</fullName>
    </submittedName>
</protein>
<dbReference type="Gramene" id="ERM97259">
    <property type="protein sequence ID" value="ERM97259"/>
    <property type="gene ID" value="AMTR_s00119p00112700"/>
</dbReference>
<dbReference type="HOGENOM" id="CLU_405655_0_0_1"/>
<organism evidence="2 3">
    <name type="scientific">Amborella trichopoda</name>
    <dbReference type="NCBI Taxonomy" id="13333"/>
    <lineage>
        <taxon>Eukaryota</taxon>
        <taxon>Viridiplantae</taxon>
        <taxon>Streptophyta</taxon>
        <taxon>Embryophyta</taxon>
        <taxon>Tracheophyta</taxon>
        <taxon>Spermatophyta</taxon>
        <taxon>Magnoliopsida</taxon>
        <taxon>Amborellales</taxon>
        <taxon>Amborellaceae</taxon>
        <taxon>Amborella</taxon>
    </lineage>
</organism>
<feature type="compositionally biased region" description="Basic and acidic residues" evidence="1">
    <location>
        <begin position="321"/>
        <end position="351"/>
    </location>
</feature>
<name>W1NR01_AMBTC</name>
<dbReference type="Proteomes" id="UP000017836">
    <property type="component" value="Unassembled WGS sequence"/>
</dbReference>
<gene>
    <name evidence="2" type="ORF">AMTR_s00119p00112700</name>
</gene>
<dbReference type="PANTHER" id="PTHR33781">
    <property type="entry name" value="PROTEIN PHYTOCHROME KINASE SUBSTRATE 1-RELATED"/>
    <property type="match status" value="1"/>
</dbReference>